<comment type="caution">
    <text evidence="2">The sequence shown here is derived from an EMBL/GenBank/DDBJ whole genome shotgun (WGS) entry which is preliminary data.</text>
</comment>
<dbReference type="AlphaFoldDB" id="A0AAV4MPS3"/>
<proteinExistence type="predicted"/>
<feature type="compositionally biased region" description="Polar residues" evidence="1">
    <location>
        <begin position="11"/>
        <end position="23"/>
    </location>
</feature>
<name>A0AAV4MPS3_CAEEX</name>
<feature type="region of interest" description="Disordered" evidence="1">
    <location>
        <begin position="1"/>
        <end position="23"/>
    </location>
</feature>
<accession>A0AAV4MPS3</accession>
<dbReference type="Proteomes" id="UP001054945">
    <property type="component" value="Unassembled WGS sequence"/>
</dbReference>
<sequence length="85" mass="9722">MTVEISRKGRNSSMTEDSYSSQELLHDSRKVGNSLLHVEQSILAALCPDKWEKLEKFQQDRPFVDTKRLYESQMPTNLCISECGG</sequence>
<dbReference type="EMBL" id="BPLR01002502">
    <property type="protein sequence ID" value="GIX74378.1"/>
    <property type="molecule type" value="Genomic_DNA"/>
</dbReference>
<organism evidence="2 3">
    <name type="scientific">Caerostris extrusa</name>
    <name type="common">Bark spider</name>
    <name type="synonym">Caerostris bankana</name>
    <dbReference type="NCBI Taxonomy" id="172846"/>
    <lineage>
        <taxon>Eukaryota</taxon>
        <taxon>Metazoa</taxon>
        <taxon>Ecdysozoa</taxon>
        <taxon>Arthropoda</taxon>
        <taxon>Chelicerata</taxon>
        <taxon>Arachnida</taxon>
        <taxon>Araneae</taxon>
        <taxon>Araneomorphae</taxon>
        <taxon>Entelegynae</taxon>
        <taxon>Araneoidea</taxon>
        <taxon>Araneidae</taxon>
        <taxon>Caerostris</taxon>
    </lineage>
</organism>
<reference evidence="2 3" key="1">
    <citation type="submission" date="2021-06" db="EMBL/GenBank/DDBJ databases">
        <title>Caerostris extrusa draft genome.</title>
        <authorList>
            <person name="Kono N."/>
            <person name="Arakawa K."/>
        </authorList>
    </citation>
    <scope>NUCLEOTIDE SEQUENCE [LARGE SCALE GENOMIC DNA]</scope>
</reference>
<keyword evidence="3" id="KW-1185">Reference proteome</keyword>
<evidence type="ECO:0000313" key="2">
    <source>
        <dbReference type="EMBL" id="GIX74378.1"/>
    </source>
</evidence>
<gene>
    <name evidence="2" type="ORF">CEXT_47321</name>
</gene>
<evidence type="ECO:0000256" key="1">
    <source>
        <dbReference type="SAM" id="MobiDB-lite"/>
    </source>
</evidence>
<protein>
    <submittedName>
        <fullName evidence="2">Uncharacterized protein</fullName>
    </submittedName>
</protein>
<evidence type="ECO:0000313" key="3">
    <source>
        <dbReference type="Proteomes" id="UP001054945"/>
    </source>
</evidence>